<evidence type="ECO:0000313" key="1">
    <source>
        <dbReference type="EMBL" id="PIY95812.1"/>
    </source>
</evidence>
<reference evidence="1 2" key="1">
    <citation type="submission" date="2017-09" db="EMBL/GenBank/DDBJ databases">
        <title>Depth-based differentiation of microbial function through sediment-hosted aquifers and enrichment of novel symbionts in the deep terrestrial subsurface.</title>
        <authorList>
            <person name="Probst A.J."/>
            <person name="Ladd B."/>
            <person name="Jarett J.K."/>
            <person name="Geller-Mcgrath D.E."/>
            <person name="Sieber C.M."/>
            <person name="Emerson J.B."/>
            <person name="Anantharaman K."/>
            <person name="Thomas B.C."/>
            <person name="Malmstrom R."/>
            <person name="Stieglmeier M."/>
            <person name="Klingl A."/>
            <person name="Woyke T."/>
            <person name="Ryan C.M."/>
            <person name="Banfield J.F."/>
        </authorList>
    </citation>
    <scope>NUCLEOTIDE SEQUENCE [LARGE SCALE GENOMIC DNA]</scope>
    <source>
        <strain evidence="1">CG_4_10_14_0_8_um_filter_42_10</strain>
    </source>
</reference>
<proteinExistence type="predicted"/>
<organism evidence="1 2">
    <name type="scientific">Candidatus Kerfeldbacteria bacterium CG_4_10_14_0_8_um_filter_42_10</name>
    <dbReference type="NCBI Taxonomy" id="2014248"/>
    <lineage>
        <taxon>Bacteria</taxon>
        <taxon>Candidatus Kerfeldiibacteriota</taxon>
    </lineage>
</organism>
<name>A0A2M7RGV1_9BACT</name>
<dbReference type="EMBL" id="PFMD01000066">
    <property type="protein sequence ID" value="PIY95812.1"/>
    <property type="molecule type" value="Genomic_DNA"/>
</dbReference>
<gene>
    <name evidence="1" type="ORF">COY66_05765</name>
</gene>
<dbReference type="Proteomes" id="UP000230779">
    <property type="component" value="Unassembled WGS sequence"/>
</dbReference>
<evidence type="ECO:0000313" key="2">
    <source>
        <dbReference type="Proteomes" id="UP000230779"/>
    </source>
</evidence>
<protein>
    <submittedName>
        <fullName evidence="1">Uncharacterized protein</fullName>
    </submittedName>
</protein>
<sequence length="91" mass="10665">MIDFEKLHFKSRRVLCWKKELQELEDKSEALHQAINIYSGDIARMIKQDGKTRLVSNKYSYKVYLQNGVSIKKVEELPQKGDYQIGSKTND</sequence>
<accession>A0A2M7RGV1</accession>
<comment type="caution">
    <text evidence="1">The sequence shown here is derived from an EMBL/GenBank/DDBJ whole genome shotgun (WGS) entry which is preliminary data.</text>
</comment>
<dbReference type="AlphaFoldDB" id="A0A2M7RGV1"/>